<keyword evidence="2" id="KW-1185">Reference proteome</keyword>
<dbReference type="WBParaSite" id="nRc.2.0.1.t35426-RA">
    <property type="protein sequence ID" value="nRc.2.0.1.t35426-RA"/>
    <property type="gene ID" value="nRc.2.0.1.g35426"/>
</dbReference>
<evidence type="ECO:0000313" key="3">
    <source>
        <dbReference type="WBParaSite" id="nRc.2.0.1.t35426-RA"/>
    </source>
</evidence>
<accession>A0A915KBF3</accession>
<evidence type="ECO:0000313" key="2">
    <source>
        <dbReference type="Proteomes" id="UP000887565"/>
    </source>
</evidence>
<feature type="compositionally biased region" description="Basic residues" evidence="1">
    <location>
        <begin position="1"/>
        <end position="28"/>
    </location>
</feature>
<evidence type="ECO:0000256" key="1">
    <source>
        <dbReference type="SAM" id="MobiDB-lite"/>
    </source>
</evidence>
<proteinExistence type="predicted"/>
<organism evidence="2 3">
    <name type="scientific">Romanomermis culicivorax</name>
    <name type="common">Nematode worm</name>
    <dbReference type="NCBI Taxonomy" id="13658"/>
    <lineage>
        <taxon>Eukaryota</taxon>
        <taxon>Metazoa</taxon>
        <taxon>Ecdysozoa</taxon>
        <taxon>Nematoda</taxon>
        <taxon>Enoplea</taxon>
        <taxon>Dorylaimia</taxon>
        <taxon>Mermithida</taxon>
        <taxon>Mermithoidea</taxon>
        <taxon>Mermithidae</taxon>
        <taxon>Romanomermis</taxon>
    </lineage>
</organism>
<feature type="region of interest" description="Disordered" evidence="1">
    <location>
        <begin position="1"/>
        <end position="35"/>
    </location>
</feature>
<dbReference type="AlphaFoldDB" id="A0A915KBF3"/>
<sequence length="91" mass="10182">MGKLKAEKKKLKAEKSKSKKDKAKKRKTHSLESPYSTTLLGDVPGGLYAPLLAFIVVPRRTPGSGKKQFSTKHGYLFQDCTNNNVLYENIK</sequence>
<protein>
    <submittedName>
        <fullName evidence="3">Uncharacterized protein</fullName>
    </submittedName>
</protein>
<name>A0A915KBF3_ROMCU</name>
<dbReference type="Proteomes" id="UP000887565">
    <property type="component" value="Unplaced"/>
</dbReference>
<reference evidence="3" key="1">
    <citation type="submission" date="2022-11" db="UniProtKB">
        <authorList>
            <consortium name="WormBaseParasite"/>
        </authorList>
    </citation>
    <scope>IDENTIFICATION</scope>
</reference>